<proteinExistence type="predicted"/>
<keyword evidence="1" id="KW-0732">Signal</keyword>
<dbReference type="KEGG" id="zpl:ZBT109_2404"/>
<dbReference type="RefSeq" id="WP_027705578.1">
    <property type="nucleotide sequence ID" value="NZ_AP018933.1"/>
</dbReference>
<dbReference type="STRING" id="1123510.GCA_000620025_02589"/>
<protein>
    <submittedName>
        <fullName evidence="2">Chromosome segregation ATPases</fullName>
    </submittedName>
</protein>
<evidence type="ECO:0000313" key="3">
    <source>
        <dbReference type="Proteomes" id="UP000267342"/>
    </source>
</evidence>
<sequence length="317" mass="35655">MIRKCVILLSSVAALATGHWLGVSPAWADEGDDMYERTSRMSTSALEACAARSDSCRMQLGQAYLYGAKTADGEIRVDTNSAGGLLGAITRYPYARYLEAKRVLWEEKGDRTDGDYLRGASLLQSSCMEGVLKACIRSANVYAGRYDAFGYFKAHPDLKAASIALQNGIRLLNARLRTLADRTDDASRYERDSDESDRNDYQKMLGRVLIESNDRKGVALLEGILLNEREFDGDVLGELYETGHLVPQDLVKAYMYYDLGGDAREEDKQRMATSMTPEQINTALKRSWLWQEQHRSYRPGYRNGEDFPIQAHINDNE</sequence>
<dbReference type="AlphaFoldDB" id="A0A348HHN3"/>
<evidence type="ECO:0000256" key="1">
    <source>
        <dbReference type="SAM" id="SignalP"/>
    </source>
</evidence>
<feature type="chain" id="PRO_5016856427" evidence="1">
    <location>
        <begin position="29"/>
        <end position="317"/>
    </location>
</feature>
<reference evidence="2 3" key="1">
    <citation type="submission" date="2018-09" db="EMBL/GenBank/DDBJ databases">
        <title>Zymobacter palmae IAM14233 (=T109) whole genome analysis.</title>
        <authorList>
            <person name="Yanase H."/>
        </authorList>
    </citation>
    <scope>NUCLEOTIDE SEQUENCE [LARGE SCALE GENOMIC DNA]</scope>
    <source>
        <strain evidence="2 3">IAM14233</strain>
    </source>
</reference>
<gene>
    <name evidence="2" type="ORF">ZBT109_2404</name>
</gene>
<dbReference type="Gene3D" id="1.25.40.10">
    <property type="entry name" value="Tetratricopeptide repeat domain"/>
    <property type="match status" value="1"/>
</dbReference>
<dbReference type="Proteomes" id="UP000267342">
    <property type="component" value="Chromosome"/>
</dbReference>
<dbReference type="EMBL" id="AP018933">
    <property type="protein sequence ID" value="BBG31135.1"/>
    <property type="molecule type" value="Genomic_DNA"/>
</dbReference>
<dbReference type="InterPro" id="IPR011990">
    <property type="entry name" value="TPR-like_helical_dom_sf"/>
</dbReference>
<evidence type="ECO:0000313" key="2">
    <source>
        <dbReference type="EMBL" id="BBG31135.1"/>
    </source>
</evidence>
<feature type="signal peptide" evidence="1">
    <location>
        <begin position="1"/>
        <end position="28"/>
    </location>
</feature>
<name>A0A348HHN3_9GAMM</name>
<organism evidence="2 3">
    <name type="scientific">Zymobacter palmae</name>
    <dbReference type="NCBI Taxonomy" id="33074"/>
    <lineage>
        <taxon>Bacteria</taxon>
        <taxon>Pseudomonadati</taxon>
        <taxon>Pseudomonadota</taxon>
        <taxon>Gammaproteobacteria</taxon>
        <taxon>Oceanospirillales</taxon>
        <taxon>Halomonadaceae</taxon>
        <taxon>Zymobacter group</taxon>
        <taxon>Zymobacter</taxon>
    </lineage>
</organism>
<keyword evidence="3" id="KW-1185">Reference proteome</keyword>
<accession>A0A348HHN3</accession>